<dbReference type="Proteomes" id="UP000070720">
    <property type="component" value="Chromosome 2"/>
</dbReference>
<reference evidence="3" key="4">
    <citation type="submission" date="2017-01" db="UniProtKB">
        <authorList>
            <consortium name="EnsemblFungi"/>
        </authorList>
    </citation>
    <scope>IDENTIFICATION</scope>
    <source>
        <strain evidence="3">PH-1 / ATCC MYA-4620 / FGSC 9075 / NRRL 31084</strain>
    </source>
</reference>
<reference evidence="3 4" key="1">
    <citation type="journal article" date="2007" name="Science">
        <title>The Fusarium graminearum genome reveals a link between localized polymorphism and pathogen specialization.</title>
        <authorList>
            <person name="Cuomo C.A."/>
            <person name="Gueldener U."/>
            <person name="Xu J.-R."/>
            <person name="Trail F."/>
            <person name="Turgeon B.G."/>
            <person name="Di Pietro A."/>
            <person name="Walton J.D."/>
            <person name="Ma L.-J."/>
            <person name="Baker S.E."/>
            <person name="Rep M."/>
            <person name="Adam G."/>
            <person name="Antoniw J."/>
            <person name="Baldwin T."/>
            <person name="Calvo S.E."/>
            <person name="Chang Y.-L."/>
            <person name="DeCaprio D."/>
            <person name="Gale L.R."/>
            <person name="Gnerre S."/>
            <person name="Goswami R.S."/>
            <person name="Hammond-Kosack K."/>
            <person name="Harris L.J."/>
            <person name="Hilburn K."/>
            <person name="Kennell J.C."/>
            <person name="Kroken S."/>
            <person name="Magnuson J.K."/>
            <person name="Mannhaupt G."/>
            <person name="Mauceli E.W."/>
            <person name="Mewes H.-W."/>
            <person name="Mitterbauer R."/>
            <person name="Muehlbauer G."/>
            <person name="Muensterkoetter M."/>
            <person name="Nelson D."/>
            <person name="O'Donnell K."/>
            <person name="Ouellet T."/>
            <person name="Qi W."/>
            <person name="Quesneville H."/>
            <person name="Roncero M.I.G."/>
            <person name="Seong K.-Y."/>
            <person name="Tetko I.V."/>
            <person name="Urban M."/>
            <person name="Waalwijk C."/>
            <person name="Ward T.J."/>
            <person name="Yao J."/>
            <person name="Birren B.W."/>
            <person name="Kistler H.C."/>
        </authorList>
    </citation>
    <scope>NUCLEOTIDE SEQUENCE [LARGE SCALE GENOMIC DNA]</scope>
    <source>
        <strain evidence="4">ATCC MYA-4620 / CBS 123657 / FGSC 9075 / NRRL 31084 / PH-1</strain>
        <strain evidence="3">PH-1 / ATCC MYA-4620 / FGSC 9075 / NRRL 31084</strain>
    </source>
</reference>
<dbReference type="VEuPathDB" id="FungiDB:FGRAMPH1_01G11191"/>
<organism evidence="2 4">
    <name type="scientific">Gibberella zeae (strain ATCC MYA-4620 / CBS 123657 / FGSC 9075 / NRRL 31084 / PH-1)</name>
    <name type="common">Wheat head blight fungus</name>
    <name type="synonym">Fusarium graminearum</name>
    <dbReference type="NCBI Taxonomy" id="229533"/>
    <lineage>
        <taxon>Eukaryota</taxon>
        <taxon>Fungi</taxon>
        <taxon>Dikarya</taxon>
        <taxon>Ascomycota</taxon>
        <taxon>Pezizomycotina</taxon>
        <taxon>Sordariomycetes</taxon>
        <taxon>Hypocreomycetidae</taxon>
        <taxon>Hypocreales</taxon>
        <taxon>Nectriaceae</taxon>
        <taxon>Fusarium</taxon>
    </lineage>
</organism>
<protein>
    <submittedName>
        <fullName evidence="2">Chromosome 2, complete genome</fullName>
    </submittedName>
</protein>
<dbReference type="AlphaFoldDB" id="A0A098DEJ5"/>
<proteinExistence type="predicted"/>
<reference evidence="3 4" key="2">
    <citation type="journal article" date="2010" name="Nature">
        <title>Comparative genomics reveals mobile pathogenicity chromosomes in Fusarium.</title>
        <authorList>
            <person name="Ma L.J."/>
            <person name="van der Does H.C."/>
            <person name="Borkovich K.A."/>
            <person name="Coleman J.J."/>
            <person name="Daboussi M.J."/>
            <person name="Di Pietro A."/>
            <person name="Dufresne M."/>
            <person name="Freitag M."/>
            <person name="Grabherr M."/>
            <person name="Henrissat B."/>
            <person name="Houterman P.M."/>
            <person name="Kang S."/>
            <person name="Shim W.B."/>
            <person name="Woloshuk C."/>
            <person name="Xie X."/>
            <person name="Xu J.R."/>
            <person name="Antoniw J."/>
            <person name="Baker S.E."/>
            <person name="Bluhm B.H."/>
            <person name="Breakspear A."/>
            <person name="Brown D.W."/>
            <person name="Butchko R.A."/>
            <person name="Chapman S."/>
            <person name="Coulson R."/>
            <person name="Coutinho P.M."/>
            <person name="Danchin E.G."/>
            <person name="Diener A."/>
            <person name="Gale L.R."/>
            <person name="Gardiner D.M."/>
            <person name="Goff S."/>
            <person name="Hammond-Kosack K.E."/>
            <person name="Hilburn K."/>
            <person name="Hua-Van A."/>
            <person name="Jonkers W."/>
            <person name="Kazan K."/>
            <person name="Kodira C.D."/>
            <person name="Koehrsen M."/>
            <person name="Kumar L."/>
            <person name="Lee Y.H."/>
            <person name="Li L."/>
            <person name="Manners J.M."/>
            <person name="Miranda-Saavedra D."/>
            <person name="Mukherjee M."/>
            <person name="Park G."/>
            <person name="Park J."/>
            <person name="Park S.Y."/>
            <person name="Proctor R.H."/>
            <person name="Regev A."/>
            <person name="Ruiz-Roldan M.C."/>
            <person name="Sain D."/>
            <person name="Sakthikumar S."/>
            <person name="Sykes S."/>
            <person name="Schwartz D.C."/>
            <person name="Turgeon B.G."/>
            <person name="Wapinski I."/>
            <person name="Yoder O."/>
            <person name="Young S."/>
            <person name="Zeng Q."/>
            <person name="Zhou S."/>
            <person name="Galagan J."/>
            <person name="Cuomo C.A."/>
            <person name="Kistler H.C."/>
            <person name="Rep M."/>
        </authorList>
    </citation>
    <scope>GENOME REANNOTATION</scope>
    <source>
        <strain evidence="4">ATCC MYA-4620 / CBS 123657 / FGSC 9075 / NRRL 31084 / PH-1</strain>
        <strain evidence="3">PH-1 / ATCC MYA-4620 / FGSC 9075 / NRRL 31084</strain>
    </source>
</reference>
<accession>A0A098DEJ5</accession>
<dbReference type="EMBL" id="HG970333">
    <property type="protein sequence ID" value="CEF77398.1"/>
    <property type="molecule type" value="Genomic_DNA"/>
</dbReference>
<gene>
    <name evidence="2" type="ORF">FGRAMPH1_01T11191</name>
</gene>
<accession>A0A0E0S1M3</accession>
<evidence type="ECO:0000313" key="2">
    <source>
        <dbReference type="EMBL" id="CEF77398.1"/>
    </source>
</evidence>
<evidence type="ECO:0000313" key="4">
    <source>
        <dbReference type="Proteomes" id="UP000070720"/>
    </source>
</evidence>
<dbReference type="InParanoid" id="A0A098DEJ5"/>
<sequence length="54" mass="5848">MSLCPCFACQVDMSAVIDDMGLLLSTQASDCKASGRAKKPTENHDKFSNSWNGH</sequence>
<reference evidence="2 4" key="3">
    <citation type="journal article" date="2015" name="BMC Genomics">
        <title>The completed genome sequence of the pathogenic ascomycete fungus Fusarium graminearum.</title>
        <authorList>
            <person name="King R."/>
            <person name="Urban M."/>
            <person name="Hammond-Kosack M.C."/>
            <person name="Hassani-Pak K."/>
            <person name="Hammond-Kosack K.E."/>
        </authorList>
    </citation>
    <scope>NUCLEOTIDE SEQUENCE [LARGE SCALE GENOMIC DNA]</scope>
    <source>
        <strain evidence="4">ATCC MYA-4620 / CBS 123657 / FGSC 9075 / NRRL 31084 / PH-1</strain>
        <strain evidence="2">PH-1</strain>
    </source>
</reference>
<feature type="region of interest" description="Disordered" evidence="1">
    <location>
        <begin position="30"/>
        <end position="54"/>
    </location>
</feature>
<evidence type="ECO:0000256" key="1">
    <source>
        <dbReference type="SAM" id="MobiDB-lite"/>
    </source>
</evidence>
<keyword evidence="4" id="KW-1185">Reference proteome</keyword>
<name>A0A098DEJ5_GIBZE</name>
<dbReference type="EnsemblFungi" id="CEF77398">
    <property type="protein sequence ID" value="CEF77398"/>
    <property type="gene ID" value="FGRRES_15528"/>
</dbReference>
<evidence type="ECO:0000313" key="3">
    <source>
        <dbReference type="EnsemblFungi" id="CEF77398"/>
    </source>
</evidence>